<dbReference type="PROSITE" id="PS51197">
    <property type="entry name" value="HTH_RRF2_2"/>
    <property type="match status" value="1"/>
</dbReference>
<gene>
    <name evidence="1" type="ORF">STRCR_2283</name>
</gene>
<dbReference type="InterPro" id="IPR030489">
    <property type="entry name" value="TR_Rrf2-type_CS"/>
</dbReference>
<dbReference type="InterPro" id="IPR036390">
    <property type="entry name" value="WH_DNA-bd_sf"/>
</dbReference>
<accession>G5JT12</accession>
<dbReference type="PANTHER" id="PTHR33221:SF15">
    <property type="entry name" value="HTH-TYPE TRANSCRIPTIONAL REGULATOR YWGB-RELATED"/>
    <property type="match status" value="1"/>
</dbReference>
<dbReference type="AlphaFoldDB" id="G5JT12"/>
<dbReference type="SUPFAM" id="SSF46785">
    <property type="entry name" value="Winged helix' DNA-binding domain"/>
    <property type="match status" value="1"/>
</dbReference>
<dbReference type="STRING" id="873449.STRCR_2283"/>
<dbReference type="InterPro" id="IPR036388">
    <property type="entry name" value="WH-like_DNA-bd_sf"/>
</dbReference>
<organism evidence="1 2">
    <name type="scientific">Streptococcus criceti HS-6</name>
    <dbReference type="NCBI Taxonomy" id="873449"/>
    <lineage>
        <taxon>Bacteria</taxon>
        <taxon>Bacillati</taxon>
        <taxon>Bacillota</taxon>
        <taxon>Bacilli</taxon>
        <taxon>Lactobacillales</taxon>
        <taxon>Streptococcaceae</taxon>
        <taxon>Streptococcus</taxon>
    </lineage>
</organism>
<dbReference type="eggNOG" id="COG1959">
    <property type="taxonomic scope" value="Bacteria"/>
</dbReference>
<dbReference type="Pfam" id="PF02082">
    <property type="entry name" value="Rrf2"/>
    <property type="match status" value="1"/>
</dbReference>
<dbReference type="EMBL" id="AEUV02000002">
    <property type="protein sequence ID" value="EHI74182.1"/>
    <property type="molecule type" value="Genomic_DNA"/>
</dbReference>
<dbReference type="NCBIfam" id="TIGR00738">
    <property type="entry name" value="rrf2_super"/>
    <property type="match status" value="1"/>
</dbReference>
<evidence type="ECO:0000313" key="1">
    <source>
        <dbReference type="EMBL" id="EHI74182.1"/>
    </source>
</evidence>
<dbReference type="GO" id="GO:0005829">
    <property type="term" value="C:cytosol"/>
    <property type="evidence" value="ECO:0007669"/>
    <property type="project" value="TreeGrafter"/>
</dbReference>
<name>G5JT12_STRCG</name>
<comment type="caution">
    <text evidence="1">The sequence shown here is derived from an EMBL/GenBank/DDBJ whole genome shotgun (WGS) entry which is preliminary data.</text>
</comment>
<dbReference type="Proteomes" id="UP000004322">
    <property type="component" value="Unassembled WGS sequence"/>
</dbReference>
<dbReference type="GO" id="GO:0003700">
    <property type="term" value="F:DNA-binding transcription factor activity"/>
    <property type="evidence" value="ECO:0007669"/>
    <property type="project" value="TreeGrafter"/>
</dbReference>
<dbReference type="PANTHER" id="PTHR33221">
    <property type="entry name" value="WINGED HELIX-TURN-HELIX TRANSCRIPTIONAL REGULATOR, RRF2 FAMILY"/>
    <property type="match status" value="1"/>
</dbReference>
<dbReference type="InterPro" id="IPR000944">
    <property type="entry name" value="Tscrpt_reg_Rrf2"/>
</dbReference>
<evidence type="ECO:0000313" key="2">
    <source>
        <dbReference type="Proteomes" id="UP000004322"/>
    </source>
</evidence>
<proteinExistence type="predicted"/>
<sequence>MRKMGYNLNSKTILGISFISNMDYKTLIGECQHEIIIRMGTISLCFINSGPAPQNKSMNSIALSERLGVSHSYLKKIIKCLVNEGLIISVPGKYGGFSLAKSLEEITFYDVFVAVEGRGKIFASQQLLKQFLGEEEGQNAQKCAVTDSLEIIENTLVSTLTSITLGQVYSQIQSHYDLKELHQWVEDNA</sequence>
<evidence type="ECO:0008006" key="3">
    <source>
        <dbReference type="Google" id="ProtNLM"/>
    </source>
</evidence>
<keyword evidence="2" id="KW-1185">Reference proteome</keyword>
<protein>
    <recommendedName>
        <fullName evidence="3">Rrf2 family transcriptional regulator</fullName>
    </recommendedName>
</protein>
<reference evidence="1" key="1">
    <citation type="submission" date="2011-07" db="EMBL/GenBank/DDBJ databases">
        <authorList>
            <person name="Stanhope M.J."/>
            <person name="Durkin A.S."/>
            <person name="Hostetler J."/>
            <person name="Kim M."/>
            <person name="Radune D."/>
            <person name="Singh I."/>
            <person name="Town C.D."/>
        </authorList>
    </citation>
    <scope>NUCLEOTIDE SEQUENCE [LARGE SCALE GENOMIC DNA]</scope>
    <source>
        <strain evidence="1">HS-6</strain>
    </source>
</reference>
<dbReference type="Gene3D" id="1.10.10.10">
    <property type="entry name" value="Winged helix-like DNA-binding domain superfamily/Winged helix DNA-binding domain"/>
    <property type="match status" value="1"/>
</dbReference>
<dbReference type="PROSITE" id="PS01332">
    <property type="entry name" value="HTH_RRF2_1"/>
    <property type="match status" value="1"/>
</dbReference>